<gene>
    <name evidence="2" type="ORF">U1T56_10120</name>
</gene>
<keyword evidence="1" id="KW-0143">Chaperone</keyword>
<evidence type="ECO:0000256" key="1">
    <source>
        <dbReference type="ARBA" id="ARBA00023186"/>
    </source>
</evidence>
<evidence type="ECO:0000313" key="3">
    <source>
        <dbReference type="Proteomes" id="UP001375743"/>
    </source>
</evidence>
<dbReference type="PANTHER" id="PTHR34227">
    <property type="entry name" value="CHAPERONE PROTEIN YCDY"/>
    <property type="match status" value="1"/>
</dbReference>
<dbReference type="InterPro" id="IPR020945">
    <property type="entry name" value="DMSO/NO3_reduct_chaperone"/>
</dbReference>
<dbReference type="RefSeq" id="WP_418159356.1">
    <property type="nucleotide sequence ID" value="NZ_JBBLZC010000008.1"/>
</dbReference>
<evidence type="ECO:0000313" key="2">
    <source>
        <dbReference type="EMBL" id="MEK0083508.1"/>
    </source>
</evidence>
<sequence>MSNAAADEVELARVGLYTLLAVLLARPPDQDLLARVGSLSLPPSPVGEVVQQLAARARASTATSAEREYNALFIGVERGELVPYASYYLTGFLNDRPLARLRQEMRTLGIERRPGVAEPEDHIATICEIMAGLIRGELAGTEGGSRERGFFEGYLAPWAGRFFQDLESARAADLYRPLGTLGRLFMTIEEQAFAMTAPIEPESAVMGAGR</sequence>
<proteinExistence type="predicted"/>
<dbReference type="InterPro" id="IPR050289">
    <property type="entry name" value="TorD/DmsD_chaperones"/>
</dbReference>
<dbReference type="SUPFAM" id="SSF89155">
    <property type="entry name" value="TorD-like"/>
    <property type="match status" value="1"/>
</dbReference>
<comment type="caution">
    <text evidence="2">The sequence shown here is derived from an EMBL/GenBank/DDBJ whole genome shotgun (WGS) entry which is preliminary data.</text>
</comment>
<dbReference type="Gene3D" id="1.10.3480.10">
    <property type="entry name" value="TorD-like"/>
    <property type="match status" value="1"/>
</dbReference>
<dbReference type="InterPro" id="IPR036411">
    <property type="entry name" value="TorD-like_sf"/>
</dbReference>
<dbReference type="PANTHER" id="PTHR34227:SF1">
    <property type="entry name" value="DIMETHYL SULFOXIDE REDUCTASE CHAPERONE-RELATED"/>
    <property type="match status" value="1"/>
</dbReference>
<dbReference type="Pfam" id="PF02613">
    <property type="entry name" value="Nitrate_red_del"/>
    <property type="match status" value="1"/>
</dbReference>
<organism evidence="2 3">
    <name type="scientific">Benzoatithermus flavus</name>
    <dbReference type="NCBI Taxonomy" id="3108223"/>
    <lineage>
        <taxon>Bacteria</taxon>
        <taxon>Pseudomonadati</taxon>
        <taxon>Pseudomonadota</taxon>
        <taxon>Alphaproteobacteria</taxon>
        <taxon>Geminicoccales</taxon>
        <taxon>Geminicoccaceae</taxon>
        <taxon>Benzoatithermus</taxon>
    </lineage>
</organism>
<keyword evidence="3" id="KW-1185">Reference proteome</keyword>
<dbReference type="EMBL" id="JBBLZC010000008">
    <property type="protein sequence ID" value="MEK0083508.1"/>
    <property type="molecule type" value="Genomic_DNA"/>
</dbReference>
<name>A0ABU8XSX6_9PROT</name>
<dbReference type="Proteomes" id="UP001375743">
    <property type="component" value="Unassembled WGS sequence"/>
</dbReference>
<reference evidence="2 3" key="1">
    <citation type="submission" date="2024-01" db="EMBL/GenBank/DDBJ databases">
        <title>Multi-omics insights into the function and evolution of sodium benzoate biodegradation pathways in Benzoatithermus flavus gen. nov., sp. nov. from hot spring.</title>
        <authorList>
            <person name="Hu C.-J."/>
            <person name="Li W.-J."/>
        </authorList>
    </citation>
    <scope>NUCLEOTIDE SEQUENCE [LARGE SCALE GENOMIC DNA]</scope>
    <source>
        <strain evidence="2 3">SYSU G07066</strain>
    </source>
</reference>
<protein>
    <submittedName>
        <fullName evidence="2">Molecular chaperone TorD family protein</fullName>
    </submittedName>
</protein>
<accession>A0ABU8XSX6</accession>